<dbReference type="EMBL" id="LSSN01000918">
    <property type="protein sequence ID" value="OMJ21773.1"/>
    <property type="molecule type" value="Genomic_DNA"/>
</dbReference>
<protein>
    <submittedName>
        <fullName evidence="1">Uncharacterized protein</fullName>
    </submittedName>
</protein>
<evidence type="ECO:0000313" key="1">
    <source>
        <dbReference type="EMBL" id="OMJ21773.1"/>
    </source>
</evidence>
<name>A0A1R1Y4D6_9FUNG</name>
<dbReference type="Proteomes" id="UP000187283">
    <property type="component" value="Unassembled WGS sequence"/>
</dbReference>
<evidence type="ECO:0000313" key="2">
    <source>
        <dbReference type="Proteomes" id="UP000187283"/>
    </source>
</evidence>
<comment type="caution">
    <text evidence="1">The sequence shown here is derived from an EMBL/GenBank/DDBJ whole genome shotgun (WGS) entry which is preliminary data.</text>
</comment>
<proteinExistence type="predicted"/>
<sequence length="90" mass="10652">MTIKTPNWPSEIWYPDVSRLSSYTRPEKWQIISFKEQIVELDGFEDKQGSLFSKYFAKKANGIMLNNSRTTKRLRQYHPAIKKVSKLDKI</sequence>
<reference evidence="1 2" key="1">
    <citation type="submission" date="2017-01" db="EMBL/GenBank/DDBJ databases">
        <authorList>
            <person name="Mah S.A."/>
            <person name="Swanson W.J."/>
            <person name="Moy G.W."/>
            <person name="Vacquier V.D."/>
        </authorList>
    </citation>
    <scope>NUCLEOTIDE SEQUENCE [LARGE SCALE GENOMIC DNA]</scope>
    <source>
        <strain evidence="1 2">GSMNP</strain>
    </source>
</reference>
<organism evidence="1 2">
    <name type="scientific">Smittium culicis</name>
    <dbReference type="NCBI Taxonomy" id="133412"/>
    <lineage>
        <taxon>Eukaryota</taxon>
        <taxon>Fungi</taxon>
        <taxon>Fungi incertae sedis</taxon>
        <taxon>Zoopagomycota</taxon>
        <taxon>Kickxellomycotina</taxon>
        <taxon>Harpellomycetes</taxon>
        <taxon>Harpellales</taxon>
        <taxon>Legeriomycetaceae</taxon>
        <taxon>Smittium</taxon>
    </lineage>
</organism>
<gene>
    <name evidence="1" type="ORF">AYI70_g3265</name>
</gene>
<accession>A0A1R1Y4D6</accession>
<keyword evidence="2" id="KW-1185">Reference proteome</keyword>
<dbReference type="AlphaFoldDB" id="A0A1R1Y4D6"/>